<feature type="domain" description="Homoserine dehydrogenase catalytic" evidence="3">
    <location>
        <begin position="10"/>
        <end position="92"/>
    </location>
</feature>
<name>A0A0E9M1L9_9BACT</name>
<keyword evidence="4" id="KW-0418">Kinase</keyword>
<dbReference type="Gene3D" id="3.30.360.10">
    <property type="entry name" value="Dihydrodipicolinate Reductase, domain 2"/>
    <property type="match status" value="1"/>
</dbReference>
<gene>
    <name evidence="4" type="ORF">JCM15548_14091</name>
</gene>
<organism evidence="4 5">
    <name type="scientific">Geofilum rubicundum JCM 15548</name>
    <dbReference type="NCBI Taxonomy" id="1236989"/>
    <lineage>
        <taxon>Bacteria</taxon>
        <taxon>Pseudomonadati</taxon>
        <taxon>Bacteroidota</taxon>
        <taxon>Bacteroidia</taxon>
        <taxon>Marinilabiliales</taxon>
        <taxon>Marinilabiliaceae</taxon>
        <taxon>Geofilum</taxon>
    </lineage>
</organism>
<keyword evidence="1" id="KW-0521">NADP</keyword>
<dbReference type="GO" id="GO:0009067">
    <property type="term" value="P:aspartate family amino acid biosynthetic process"/>
    <property type="evidence" value="ECO:0007669"/>
    <property type="project" value="InterPro"/>
</dbReference>
<dbReference type="GO" id="GO:0016301">
    <property type="term" value="F:kinase activity"/>
    <property type="evidence" value="ECO:0007669"/>
    <property type="project" value="UniProtKB-KW"/>
</dbReference>
<dbReference type="InterPro" id="IPR011147">
    <property type="entry name" value="Bifunc_Aspkin/hSer_DH"/>
</dbReference>
<evidence type="ECO:0000259" key="3">
    <source>
        <dbReference type="Pfam" id="PF00742"/>
    </source>
</evidence>
<keyword evidence="2" id="KW-0560">Oxidoreductase</keyword>
<protein>
    <submittedName>
        <fullName evidence="4">Aspartokinase</fullName>
    </submittedName>
</protein>
<dbReference type="Proteomes" id="UP000032900">
    <property type="component" value="Unassembled WGS sequence"/>
</dbReference>
<dbReference type="Pfam" id="PF00742">
    <property type="entry name" value="Homoserine_dh"/>
    <property type="match status" value="1"/>
</dbReference>
<dbReference type="EMBL" id="BAZW01000058">
    <property type="protein sequence ID" value="GAO31702.1"/>
    <property type="molecule type" value="Genomic_DNA"/>
</dbReference>
<evidence type="ECO:0000313" key="4">
    <source>
        <dbReference type="EMBL" id="GAO31702.1"/>
    </source>
</evidence>
<proteinExistence type="predicted"/>
<sequence>MEKVTELNPVFEARRQKLEKEGKRLRYAARLSEGKAQVGLIEVGKTHPFYDLEGSNNIILIWSENYNEHPMQVKGYGAGAEVTAAGVFADIIKVANV</sequence>
<dbReference type="InterPro" id="IPR001342">
    <property type="entry name" value="HDH_cat"/>
</dbReference>
<dbReference type="PANTHER" id="PTHR43070:SF3">
    <property type="entry name" value="HOMOSERINE DEHYDROGENASE"/>
    <property type="match status" value="1"/>
</dbReference>
<comment type="caution">
    <text evidence="4">The sequence shown here is derived from an EMBL/GenBank/DDBJ whole genome shotgun (WGS) entry which is preliminary data.</text>
</comment>
<dbReference type="AlphaFoldDB" id="A0A0E9M1L9"/>
<accession>A0A0E9M1L9</accession>
<dbReference type="GO" id="GO:0004412">
    <property type="term" value="F:homoserine dehydrogenase activity"/>
    <property type="evidence" value="ECO:0007669"/>
    <property type="project" value="InterPro"/>
</dbReference>
<evidence type="ECO:0000256" key="2">
    <source>
        <dbReference type="ARBA" id="ARBA00023002"/>
    </source>
</evidence>
<evidence type="ECO:0000313" key="5">
    <source>
        <dbReference type="Proteomes" id="UP000032900"/>
    </source>
</evidence>
<dbReference type="Gene3D" id="3.40.50.720">
    <property type="entry name" value="NAD(P)-binding Rossmann-like Domain"/>
    <property type="match status" value="1"/>
</dbReference>
<keyword evidence="5" id="KW-1185">Reference proteome</keyword>
<dbReference type="STRING" id="1236989.JCM15548_14091"/>
<dbReference type="SUPFAM" id="SSF55347">
    <property type="entry name" value="Glyceraldehyde-3-phosphate dehydrogenase-like, C-terminal domain"/>
    <property type="match status" value="1"/>
</dbReference>
<keyword evidence="4" id="KW-0808">Transferase</keyword>
<evidence type="ECO:0000256" key="1">
    <source>
        <dbReference type="ARBA" id="ARBA00022857"/>
    </source>
</evidence>
<reference evidence="4 5" key="1">
    <citation type="journal article" date="2015" name="Microbes Environ.">
        <title>Distribution and evolution of nitrogen fixation genes in the phylum bacteroidetes.</title>
        <authorList>
            <person name="Inoue J."/>
            <person name="Oshima K."/>
            <person name="Suda W."/>
            <person name="Sakamoto M."/>
            <person name="Iino T."/>
            <person name="Noda S."/>
            <person name="Hongoh Y."/>
            <person name="Hattori M."/>
            <person name="Ohkuma M."/>
        </authorList>
    </citation>
    <scope>NUCLEOTIDE SEQUENCE [LARGE SCALE GENOMIC DNA]</scope>
    <source>
        <strain evidence="4">JCM 15548</strain>
    </source>
</reference>
<dbReference type="PANTHER" id="PTHR43070">
    <property type="match status" value="1"/>
</dbReference>